<evidence type="ECO:0000313" key="1">
    <source>
        <dbReference type="EMBL" id="KKK64691.1"/>
    </source>
</evidence>
<protein>
    <submittedName>
        <fullName evidence="1">Uncharacterized protein</fullName>
    </submittedName>
</protein>
<comment type="caution">
    <text evidence="1">The sequence shown here is derived from an EMBL/GenBank/DDBJ whole genome shotgun (WGS) entry which is preliminary data.</text>
</comment>
<proteinExistence type="predicted"/>
<dbReference type="AlphaFoldDB" id="A0A0F8ZXN0"/>
<dbReference type="EMBL" id="LAZR01060909">
    <property type="protein sequence ID" value="KKK64691.1"/>
    <property type="molecule type" value="Genomic_DNA"/>
</dbReference>
<organism evidence="1">
    <name type="scientific">marine sediment metagenome</name>
    <dbReference type="NCBI Taxonomy" id="412755"/>
    <lineage>
        <taxon>unclassified sequences</taxon>
        <taxon>metagenomes</taxon>
        <taxon>ecological metagenomes</taxon>
    </lineage>
</organism>
<gene>
    <name evidence="1" type="ORF">LCGC14_2981640</name>
</gene>
<name>A0A0F8ZXN0_9ZZZZ</name>
<accession>A0A0F8ZXN0</accession>
<sequence>MSTKYKVLCGTPREHCIGSLYSTDQDLPKKSHASHEEAFKCYARYLVKAEGYTRIGPREFRKDGHPVRVLTKKIRFGGRLRAGKEGSRYMPASRAGTRGIIVG</sequence>
<reference evidence="1" key="1">
    <citation type="journal article" date="2015" name="Nature">
        <title>Complex archaea that bridge the gap between prokaryotes and eukaryotes.</title>
        <authorList>
            <person name="Spang A."/>
            <person name="Saw J.H."/>
            <person name="Jorgensen S.L."/>
            <person name="Zaremba-Niedzwiedzka K."/>
            <person name="Martijn J."/>
            <person name="Lind A.E."/>
            <person name="van Eijk R."/>
            <person name="Schleper C."/>
            <person name="Guy L."/>
            <person name="Ettema T.J."/>
        </authorList>
    </citation>
    <scope>NUCLEOTIDE SEQUENCE</scope>
</reference>